<name>A0A0D2MRS9_9CHLO</name>
<protein>
    <recommendedName>
        <fullName evidence="4">DUF2256 domain-containing protein</fullName>
    </recommendedName>
</protein>
<feature type="compositionally biased region" description="Low complexity" evidence="1">
    <location>
        <begin position="91"/>
        <end position="101"/>
    </location>
</feature>
<evidence type="ECO:0000313" key="3">
    <source>
        <dbReference type="Proteomes" id="UP000054498"/>
    </source>
</evidence>
<feature type="compositionally biased region" description="Basic residues" evidence="1">
    <location>
        <begin position="80"/>
        <end position="90"/>
    </location>
</feature>
<dbReference type="Pfam" id="PF10013">
    <property type="entry name" value="DUF2256"/>
    <property type="match status" value="1"/>
</dbReference>
<evidence type="ECO:0000313" key="2">
    <source>
        <dbReference type="EMBL" id="KIZ05305.1"/>
    </source>
</evidence>
<dbReference type="InterPro" id="IPR017136">
    <property type="entry name" value="UCP037205"/>
</dbReference>
<evidence type="ECO:0008006" key="4">
    <source>
        <dbReference type="Google" id="ProtNLM"/>
    </source>
</evidence>
<dbReference type="EMBL" id="KK100527">
    <property type="protein sequence ID" value="KIZ05305.1"/>
    <property type="molecule type" value="Genomic_DNA"/>
</dbReference>
<organism evidence="2 3">
    <name type="scientific">Monoraphidium neglectum</name>
    <dbReference type="NCBI Taxonomy" id="145388"/>
    <lineage>
        <taxon>Eukaryota</taxon>
        <taxon>Viridiplantae</taxon>
        <taxon>Chlorophyta</taxon>
        <taxon>core chlorophytes</taxon>
        <taxon>Chlorophyceae</taxon>
        <taxon>CS clade</taxon>
        <taxon>Sphaeropleales</taxon>
        <taxon>Selenastraceae</taxon>
        <taxon>Monoraphidium</taxon>
    </lineage>
</organism>
<sequence length="101" mass="11463">MPRGVLKANLPSKICETCQKPFTWRKVWERCWDDVKTCSDRCKSERKKQLQLDRRPLEADERRAAAAGPPAEQGGEGKAGKKRQERRRRSPSPSGAQADAE</sequence>
<evidence type="ECO:0000256" key="1">
    <source>
        <dbReference type="SAM" id="MobiDB-lite"/>
    </source>
</evidence>
<dbReference type="KEGG" id="mng:MNEG_2652"/>
<dbReference type="RefSeq" id="XP_013904324.1">
    <property type="nucleotide sequence ID" value="XM_014048870.1"/>
</dbReference>
<dbReference type="PANTHER" id="PTHR37463">
    <property type="entry name" value="GSL3115 PROTEIN"/>
    <property type="match status" value="1"/>
</dbReference>
<reference evidence="2 3" key="1">
    <citation type="journal article" date="2013" name="BMC Genomics">
        <title>Reconstruction of the lipid metabolism for the microalga Monoraphidium neglectum from its genome sequence reveals characteristics suitable for biofuel production.</title>
        <authorList>
            <person name="Bogen C."/>
            <person name="Al-Dilaimi A."/>
            <person name="Albersmeier A."/>
            <person name="Wichmann J."/>
            <person name="Grundmann M."/>
            <person name="Rupp O."/>
            <person name="Lauersen K.J."/>
            <person name="Blifernez-Klassen O."/>
            <person name="Kalinowski J."/>
            <person name="Goesmann A."/>
            <person name="Mussgnug J.H."/>
            <person name="Kruse O."/>
        </authorList>
    </citation>
    <scope>NUCLEOTIDE SEQUENCE [LARGE SCALE GENOMIC DNA]</scope>
    <source>
        <strain evidence="2 3">SAG 48.87</strain>
    </source>
</reference>
<proteinExistence type="predicted"/>
<accession>A0A0D2MRS9</accession>
<dbReference type="AlphaFoldDB" id="A0A0D2MRS9"/>
<feature type="compositionally biased region" description="Basic and acidic residues" evidence="1">
    <location>
        <begin position="49"/>
        <end position="64"/>
    </location>
</feature>
<keyword evidence="3" id="KW-1185">Reference proteome</keyword>
<feature type="region of interest" description="Disordered" evidence="1">
    <location>
        <begin position="49"/>
        <end position="101"/>
    </location>
</feature>
<dbReference type="OrthoDB" id="537467at2759"/>
<dbReference type="GeneID" id="25735530"/>
<dbReference type="PANTHER" id="PTHR37463:SF5">
    <property type="entry name" value="DUF2256 DOMAIN-CONTAINING PROTEIN"/>
    <property type="match status" value="1"/>
</dbReference>
<dbReference type="Proteomes" id="UP000054498">
    <property type="component" value="Unassembled WGS sequence"/>
</dbReference>
<gene>
    <name evidence="2" type="ORF">MNEG_2652</name>
</gene>